<dbReference type="RefSeq" id="WP_167953433.1">
    <property type="nucleotide sequence ID" value="NZ_JAATJE010000001.1"/>
</dbReference>
<accession>A0ABX0XJD4</accession>
<evidence type="ECO:0000313" key="3">
    <source>
        <dbReference type="Proteomes" id="UP000734218"/>
    </source>
</evidence>
<sequence length="117" mass="13214">MRNFFGKWPGLTAILLGILLSGAAVWSFYEVYEAAVTGRIYDSPRRSIAIDDHPVRFVRRATMFTVVGFVCSGMSWLTLRTAAQMARDGSLFRKAREPLVPRHWAAPLIDPTKRSNK</sequence>
<evidence type="ECO:0000313" key="2">
    <source>
        <dbReference type="EMBL" id="NJC33448.1"/>
    </source>
</evidence>
<keyword evidence="3" id="KW-1185">Reference proteome</keyword>
<gene>
    <name evidence="2" type="ORF">GGR88_000922</name>
</gene>
<name>A0ABX0XJD4_9SPHN</name>
<evidence type="ECO:0000256" key="1">
    <source>
        <dbReference type="SAM" id="Phobius"/>
    </source>
</evidence>
<proteinExistence type="predicted"/>
<organism evidence="2 3">
    <name type="scientific">Sphingomonas jejuensis</name>
    <dbReference type="NCBI Taxonomy" id="904715"/>
    <lineage>
        <taxon>Bacteria</taxon>
        <taxon>Pseudomonadati</taxon>
        <taxon>Pseudomonadota</taxon>
        <taxon>Alphaproteobacteria</taxon>
        <taxon>Sphingomonadales</taxon>
        <taxon>Sphingomonadaceae</taxon>
        <taxon>Sphingomonas</taxon>
    </lineage>
</organism>
<protein>
    <submittedName>
        <fullName evidence="2">Uncharacterized protein</fullName>
    </submittedName>
</protein>
<dbReference type="EMBL" id="JAATJE010000001">
    <property type="protein sequence ID" value="NJC33448.1"/>
    <property type="molecule type" value="Genomic_DNA"/>
</dbReference>
<comment type="caution">
    <text evidence="2">The sequence shown here is derived from an EMBL/GenBank/DDBJ whole genome shotgun (WGS) entry which is preliminary data.</text>
</comment>
<keyword evidence="1" id="KW-0812">Transmembrane</keyword>
<feature type="transmembrane region" description="Helical" evidence="1">
    <location>
        <begin position="61"/>
        <end position="79"/>
    </location>
</feature>
<dbReference type="Proteomes" id="UP000734218">
    <property type="component" value="Unassembled WGS sequence"/>
</dbReference>
<feature type="transmembrane region" description="Helical" evidence="1">
    <location>
        <begin position="12"/>
        <end position="29"/>
    </location>
</feature>
<keyword evidence="1" id="KW-1133">Transmembrane helix</keyword>
<keyword evidence="1" id="KW-0472">Membrane</keyword>
<reference evidence="2 3" key="1">
    <citation type="submission" date="2020-03" db="EMBL/GenBank/DDBJ databases">
        <title>Genomic Encyclopedia of Type Strains, Phase IV (KMG-IV): sequencing the most valuable type-strain genomes for metagenomic binning, comparative biology and taxonomic classification.</title>
        <authorList>
            <person name="Goeker M."/>
        </authorList>
    </citation>
    <scope>NUCLEOTIDE SEQUENCE [LARGE SCALE GENOMIC DNA]</scope>
    <source>
        <strain evidence="2 3">DSM 27651</strain>
    </source>
</reference>